<dbReference type="GO" id="GO:0046872">
    <property type="term" value="F:metal ion binding"/>
    <property type="evidence" value="ECO:0007669"/>
    <property type="project" value="UniProtKB-KW"/>
</dbReference>
<protein>
    <recommendedName>
        <fullName evidence="11">Transcriptional regulator WhiB</fullName>
    </recommendedName>
</protein>
<reference evidence="14 15" key="1">
    <citation type="submission" date="2019-02" db="EMBL/GenBank/DDBJ databases">
        <title>Draft genome sequence of Amycolatopsis sp. 8-3EHSu isolated from roots of Suaeda maritima.</title>
        <authorList>
            <person name="Duangmal K."/>
            <person name="Chantavorakit T."/>
        </authorList>
    </citation>
    <scope>NUCLEOTIDE SEQUENCE [LARGE SCALE GENOMIC DNA]</scope>
    <source>
        <strain evidence="14 15">8-3EHSu</strain>
    </source>
</reference>
<dbReference type="AlphaFoldDB" id="A0A4Q7IYE8"/>
<comment type="subcellular location">
    <subcellularLocation>
        <location evidence="1 11">Cytoplasm</location>
    </subcellularLocation>
</comment>
<gene>
    <name evidence="11" type="primary">whiB</name>
    <name evidence="14" type="ORF">EWH70_34975</name>
</gene>
<keyword evidence="15" id="KW-1185">Reference proteome</keyword>
<dbReference type="PROSITE" id="PS51674">
    <property type="entry name" value="4FE4S_WBL"/>
    <property type="match status" value="1"/>
</dbReference>
<keyword evidence="9 11" id="KW-1015">Disulfide bond</keyword>
<comment type="PTM">
    <text evidence="11">Upon Fe-S cluster removal intramolecular disulfide bonds are formed.</text>
</comment>
<keyword evidence="11" id="KW-0963">Cytoplasm</keyword>
<feature type="compositionally biased region" description="Basic residues" evidence="12">
    <location>
        <begin position="98"/>
        <end position="107"/>
    </location>
</feature>
<dbReference type="InterPro" id="IPR003482">
    <property type="entry name" value="Whib"/>
</dbReference>
<dbReference type="HAMAP" id="MF_01479">
    <property type="entry name" value="WhiB"/>
    <property type="match status" value="1"/>
</dbReference>
<feature type="binding site" evidence="11">
    <location>
        <position position="65"/>
    </location>
    <ligand>
        <name>[4Fe-4S] cluster</name>
        <dbReference type="ChEBI" id="CHEBI:49883"/>
    </ligand>
</feature>
<feature type="binding site" evidence="11">
    <location>
        <position position="62"/>
    </location>
    <ligand>
        <name>[4Fe-4S] cluster</name>
        <dbReference type="ChEBI" id="CHEBI:49883"/>
    </ligand>
</feature>
<evidence type="ECO:0000256" key="2">
    <source>
        <dbReference type="ARBA" id="ARBA00006597"/>
    </source>
</evidence>
<evidence type="ECO:0000256" key="12">
    <source>
        <dbReference type="SAM" id="MobiDB-lite"/>
    </source>
</evidence>
<sequence length="135" mass="14144">MSSAFAFASEKAVSDELNAVAGVSDLLDAVAAPELDLPCRTGDADLWFAEAPAELEQAKSLCVDCPVRAACLAGALARREPWGVWGGEIFERGAVVPRKRPRGRPRKNPVVEPAAVPAAEKRPAAQPVRQGSAAA</sequence>
<keyword evidence="5 11" id="KW-0408">Iron</keyword>
<evidence type="ECO:0000256" key="9">
    <source>
        <dbReference type="ARBA" id="ARBA00023157"/>
    </source>
</evidence>
<feature type="region of interest" description="Disordered" evidence="12">
    <location>
        <begin position="98"/>
        <end position="135"/>
    </location>
</feature>
<keyword evidence="7 11" id="KW-0805">Transcription regulation</keyword>
<comment type="PTM">
    <text evidence="11">The Fe-S cluster can be nitrosylated by nitric oxide (NO).</text>
</comment>
<keyword evidence="6 11" id="KW-0411">Iron-sulfur</keyword>
<dbReference type="GO" id="GO:0047134">
    <property type="term" value="F:protein-disulfide reductase [NAD(P)H] activity"/>
    <property type="evidence" value="ECO:0007669"/>
    <property type="project" value="TreeGrafter"/>
</dbReference>
<dbReference type="Pfam" id="PF02467">
    <property type="entry name" value="Whib"/>
    <property type="match status" value="1"/>
</dbReference>
<evidence type="ECO:0000313" key="15">
    <source>
        <dbReference type="Proteomes" id="UP000292003"/>
    </source>
</evidence>
<accession>A0A4Q7IYE8</accession>
<evidence type="ECO:0000256" key="1">
    <source>
        <dbReference type="ARBA" id="ARBA00004496"/>
    </source>
</evidence>
<dbReference type="InterPro" id="IPR034768">
    <property type="entry name" value="4FE4S_WBL"/>
</dbReference>
<dbReference type="RefSeq" id="WP_130479892.1">
    <property type="nucleotide sequence ID" value="NZ_SFCC01000027.1"/>
</dbReference>
<dbReference type="GO" id="GO:0051539">
    <property type="term" value="F:4 iron, 4 sulfur cluster binding"/>
    <property type="evidence" value="ECO:0007669"/>
    <property type="project" value="UniProtKB-UniRule"/>
</dbReference>
<name>A0A4Q7IYE8_9PSEU</name>
<keyword evidence="8 11" id="KW-0238">DNA-binding</keyword>
<comment type="similarity">
    <text evidence="2 11">Belongs to the WhiB family.</text>
</comment>
<dbReference type="OrthoDB" id="5244115at2"/>
<evidence type="ECO:0000259" key="13">
    <source>
        <dbReference type="PROSITE" id="PS51674"/>
    </source>
</evidence>
<evidence type="ECO:0000256" key="6">
    <source>
        <dbReference type="ARBA" id="ARBA00023014"/>
    </source>
</evidence>
<comment type="caution">
    <text evidence="14">The sequence shown here is derived from an EMBL/GenBank/DDBJ whole genome shotgun (WGS) entry which is preliminary data.</text>
</comment>
<dbReference type="GO" id="GO:0035731">
    <property type="term" value="F:dinitrosyl-iron complex binding"/>
    <property type="evidence" value="ECO:0007669"/>
    <property type="project" value="UniProtKB-UniRule"/>
</dbReference>
<evidence type="ECO:0000256" key="8">
    <source>
        <dbReference type="ARBA" id="ARBA00023125"/>
    </source>
</evidence>
<dbReference type="Proteomes" id="UP000292003">
    <property type="component" value="Unassembled WGS sequence"/>
</dbReference>
<evidence type="ECO:0000256" key="11">
    <source>
        <dbReference type="HAMAP-Rule" id="MF_01479"/>
    </source>
</evidence>
<comment type="cofactor">
    <cofactor evidence="11">
        <name>[4Fe-4S] cluster</name>
        <dbReference type="ChEBI" id="CHEBI:49883"/>
    </cofactor>
    <text evidence="11">Binds 1 [4Fe-4S] cluster per subunit. Following nitrosylation of the [4Fe-4S] cluster binds 1 [4Fe-8(NO)] cluster per subunit.</text>
</comment>
<dbReference type="GO" id="GO:0045892">
    <property type="term" value="P:negative regulation of DNA-templated transcription"/>
    <property type="evidence" value="ECO:0007669"/>
    <property type="project" value="TreeGrafter"/>
</dbReference>
<keyword evidence="4 11" id="KW-0479">Metal-binding</keyword>
<organism evidence="14 15">
    <name type="scientific">Amycolatopsis suaedae</name>
    <dbReference type="NCBI Taxonomy" id="2510978"/>
    <lineage>
        <taxon>Bacteria</taxon>
        <taxon>Bacillati</taxon>
        <taxon>Actinomycetota</taxon>
        <taxon>Actinomycetes</taxon>
        <taxon>Pseudonocardiales</taxon>
        <taxon>Pseudonocardiaceae</taxon>
        <taxon>Amycolatopsis</taxon>
    </lineage>
</organism>
<dbReference type="GO" id="GO:0045454">
    <property type="term" value="P:cell redox homeostasis"/>
    <property type="evidence" value="ECO:0007669"/>
    <property type="project" value="TreeGrafter"/>
</dbReference>
<evidence type="ECO:0000256" key="4">
    <source>
        <dbReference type="ARBA" id="ARBA00022723"/>
    </source>
</evidence>
<evidence type="ECO:0000256" key="10">
    <source>
        <dbReference type="ARBA" id="ARBA00023163"/>
    </source>
</evidence>
<dbReference type="PANTHER" id="PTHR38839">
    <property type="entry name" value="TRANSCRIPTIONAL REGULATOR WHID-RELATED"/>
    <property type="match status" value="1"/>
</dbReference>
<dbReference type="PANTHER" id="PTHR38839:SF2">
    <property type="entry name" value="TRANSCRIPTIONAL REGULATOR WHIB7-RELATED"/>
    <property type="match status" value="1"/>
</dbReference>
<feature type="compositionally biased region" description="Low complexity" evidence="12">
    <location>
        <begin position="108"/>
        <end position="118"/>
    </location>
</feature>
<dbReference type="EMBL" id="SFCC01000027">
    <property type="protein sequence ID" value="RZQ59282.1"/>
    <property type="molecule type" value="Genomic_DNA"/>
</dbReference>
<feature type="binding site" evidence="11">
    <location>
        <position position="71"/>
    </location>
    <ligand>
        <name>[4Fe-4S] cluster</name>
        <dbReference type="ChEBI" id="CHEBI:49883"/>
    </ligand>
</feature>
<evidence type="ECO:0000256" key="3">
    <source>
        <dbReference type="ARBA" id="ARBA00022485"/>
    </source>
</evidence>
<evidence type="ECO:0000256" key="5">
    <source>
        <dbReference type="ARBA" id="ARBA00023004"/>
    </source>
</evidence>
<feature type="binding site" evidence="11">
    <location>
        <position position="39"/>
    </location>
    <ligand>
        <name>[4Fe-4S] cluster</name>
        <dbReference type="ChEBI" id="CHEBI:49883"/>
    </ligand>
</feature>
<feature type="domain" description="4Fe-4S Wbl-type" evidence="13">
    <location>
        <begin position="38"/>
        <end position="95"/>
    </location>
</feature>
<evidence type="ECO:0000313" key="14">
    <source>
        <dbReference type="EMBL" id="RZQ59282.1"/>
    </source>
</evidence>
<proteinExistence type="inferred from homology"/>
<evidence type="ECO:0000256" key="7">
    <source>
        <dbReference type="ARBA" id="ARBA00023015"/>
    </source>
</evidence>
<comment type="function">
    <text evidence="11">Acts as a transcriptional regulator. Probably redox-responsive. The apo- but not holo-form probably binds DNA.</text>
</comment>
<keyword evidence="3 11" id="KW-0004">4Fe-4S</keyword>
<dbReference type="GO" id="GO:0003677">
    <property type="term" value="F:DNA binding"/>
    <property type="evidence" value="ECO:0007669"/>
    <property type="project" value="UniProtKB-UniRule"/>
</dbReference>
<dbReference type="GO" id="GO:0005737">
    <property type="term" value="C:cytoplasm"/>
    <property type="evidence" value="ECO:0007669"/>
    <property type="project" value="UniProtKB-SubCell"/>
</dbReference>
<keyword evidence="10 11" id="KW-0804">Transcription</keyword>